<evidence type="ECO:0000313" key="3">
    <source>
        <dbReference type="EnsemblMetazoa" id="ADAC009508-PA"/>
    </source>
</evidence>
<protein>
    <submittedName>
        <fullName evidence="2 3">Uncharacterized protein</fullName>
    </submittedName>
</protein>
<dbReference type="HOGENOM" id="CLU_2673116_0_0_1"/>
<evidence type="ECO:0000313" key="4">
    <source>
        <dbReference type="Proteomes" id="UP000000673"/>
    </source>
</evidence>
<evidence type="ECO:0000313" key="2">
    <source>
        <dbReference type="EMBL" id="ETN58903.1"/>
    </source>
</evidence>
<accession>W5J693</accession>
<evidence type="ECO:0000256" key="1">
    <source>
        <dbReference type="SAM" id="MobiDB-lite"/>
    </source>
</evidence>
<reference evidence="3" key="4">
    <citation type="submission" date="2015-06" db="UniProtKB">
        <authorList>
            <consortium name="EnsemblMetazoa"/>
        </authorList>
    </citation>
    <scope>IDENTIFICATION</scope>
</reference>
<reference evidence="2" key="2">
    <citation type="submission" date="2010-05" db="EMBL/GenBank/DDBJ databases">
        <authorList>
            <person name="Almeida L.G."/>
            <person name="Nicolas M.F."/>
            <person name="Souza R.C."/>
            <person name="Vasconcelos A.T.R."/>
        </authorList>
    </citation>
    <scope>NUCLEOTIDE SEQUENCE</scope>
</reference>
<dbReference type="VEuPathDB" id="VectorBase:ADAC009508"/>
<feature type="region of interest" description="Disordered" evidence="1">
    <location>
        <begin position="22"/>
        <end position="46"/>
    </location>
</feature>
<dbReference type="EMBL" id="ADMH02002110">
    <property type="protein sequence ID" value="ETN58903.1"/>
    <property type="molecule type" value="Genomic_DNA"/>
</dbReference>
<proteinExistence type="predicted"/>
<reference evidence="2" key="3">
    <citation type="journal article" date="2013" name="Nucleic Acids Res.">
        <title>The genome of Anopheles darlingi, the main neotropical malaria vector.</title>
        <authorList>
            <person name="Marinotti O."/>
            <person name="Cerqueira G.C."/>
            <person name="de Almeida L.G."/>
            <person name="Ferro M.I."/>
            <person name="Loreto E.L."/>
            <person name="Zaha A."/>
            <person name="Teixeira S.M."/>
            <person name="Wespiser A.R."/>
            <person name="Almeida E Silva A."/>
            <person name="Schlindwein A.D."/>
            <person name="Pacheco A.C."/>
            <person name="Silva A.L."/>
            <person name="Graveley B.R."/>
            <person name="Walenz B.P."/>
            <person name="Lima Bde A."/>
            <person name="Ribeiro C.A."/>
            <person name="Nunes-Silva C.G."/>
            <person name="de Carvalho C.R."/>
            <person name="Soares C.M."/>
            <person name="de Menezes C.B."/>
            <person name="Matiolli C."/>
            <person name="Caffrey D."/>
            <person name="Araujo D.A."/>
            <person name="de Oliveira D.M."/>
            <person name="Golenbock D."/>
            <person name="Grisard E.C."/>
            <person name="Fantinatti-Garboggini F."/>
            <person name="de Carvalho F.M."/>
            <person name="Barcellos F.G."/>
            <person name="Prosdocimi F."/>
            <person name="May G."/>
            <person name="Azevedo Junior G.M."/>
            <person name="Guimaraes G.M."/>
            <person name="Goldman G.H."/>
            <person name="Padilha I.Q."/>
            <person name="Batista Jda S."/>
            <person name="Ferro J.A."/>
            <person name="Ribeiro J.M."/>
            <person name="Fietto J.L."/>
            <person name="Dabbas K.M."/>
            <person name="Cerdeira L."/>
            <person name="Agnez-Lima L.F."/>
            <person name="Brocchi M."/>
            <person name="de Carvalho M.O."/>
            <person name="Teixeira Mde M."/>
            <person name="Diniz Maia Mde M."/>
            <person name="Goldman M.H."/>
            <person name="Cruz Schneider M.P."/>
            <person name="Felipe M.S."/>
            <person name="Hungria M."/>
            <person name="Nicolas M.F."/>
            <person name="Pereira M."/>
            <person name="Montes M.A."/>
            <person name="Cantao M.E."/>
            <person name="Vincentz M."/>
            <person name="Rafael M.S."/>
            <person name="Silverman N."/>
            <person name="Stoco P.H."/>
            <person name="Souza R.C."/>
            <person name="Vicentini R."/>
            <person name="Gazzinelli R.T."/>
            <person name="Neves Rde O."/>
            <person name="Silva R."/>
            <person name="Astolfi-Filho S."/>
            <person name="Maciel T.E."/>
            <person name="Urmenyi T.P."/>
            <person name="Tadei W.P."/>
            <person name="Camargo E.P."/>
            <person name="de Vasconcelos A.T."/>
        </authorList>
    </citation>
    <scope>NUCLEOTIDE SEQUENCE</scope>
</reference>
<sequence length="75" mass="7714">MQRTPATTGSYCHAIAPTAANGIPRDAIDSGHQRHRHRLASPPSSHSITIIVTNSRAGIGVIGCNSGQPVGSGED</sequence>
<dbReference type="AlphaFoldDB" id="W5J693"/>
<reference evidence="2 4" key="1">
    <citation type="journal article" date="2010" name="BMC Genomics">
        <title>Combination of measures distinguishes pre-miRNAs from other stem-loops in the genome of the newly sequenced Anopheles darlingi.</title>
        <authorList>
            <person name="Mendes N.D."/>
            <person name="Freitas A.T."/>
            <person name="Vasconcelos A.T."/>
            <person name="Sagot M.F."/>
        </authorList>
    </citation>
    <scope>NUCLEOTIDE SEQUENCE</scope>
</reference>
<keyword evidence="4" id="KW-1185">Reference proteome</keyword>
<dbReference type="Proteomes" id="UP000000673">
    <property type="component" value="Unassembled WGS sequence"/>
</dbReference>
<dbReference type="EnsemblMetazoa" id="ADAC009508-RA">
    <property type="protein sequence ID" value="ADAC009508-PA"/>
    <property type="gene ID" value="ADAC009508"/>
</dbReference>
<gene>
    <name evidence="2" type="ORF">AND_009508</name>
</gene>
<name>W5J693_ANODA</name>
<organism evidence="2">
    <name type="scientific">Anopheles darlingi</name>
    <name type="common">Mosquito</name>
    <dbReference type="NCBI Taxonomy" id="43151"/>
    <lineage>
        <taxon>Eukaryota</taxon>
        <taxon>Metazoa</taxon>
        <taxon>Ecdysozoa</taxon>
        <taxon>Arthropoda</taxon>
        <taxon>Hexapoda</taxon>
        <taxon>Insecta</taxon>
        <taxon>Pterygota</taxon>
        <taxon>Neoptera</taxon>
        <taxon>Endopterygota</taxon>
        <taxon>Diptera</taxon>
        <taxon>Nematocera</taxon>
        <taxon>Culicoidea</taxon>
        <taxon>Culicidae</taxon>
        <taxon>Anophelinae</taxon>
        <taxon>Anopheles</taxon>
    </lineage>
</organism>